<dbReference type="Pfam" id="PF03415">
    <property type="entry name" value="Peptidase_C11"/>
    <property type="match status" value="1"/>
</dbReference>
<dbReference type="InterPro" id="IPR024361">
    <property type="entry name" value="BACON"/>
</dbReference>
<dbReference type="EMBL" id="NFHB01000007">
    <property type="protein sequence ID" value="OUN02560.1"/>
    <property type="molecule type" value="Genomic_DNA"/>
</dbReference>
<accession>A0A1Y3R182</accession>
<dbReference type="Gene3D" id="2.60.40.10">
    <property type="entry name" value="Immunoglobulins"/>
    <property type="match status" value="1"/>
</dbReference>
<dbReference type="AlphaFoldDB" id="A0A1Y3R182"/>
<evidence type="ECO:0000313" key="1">
    <source>
        <dbReference type="EMBL" id="OUN02560.1"/>
    </source>
</evidence>
<dbReference type="InterPro" id="IPR005077">
    <property type="entry name" value="Peptidase_C11"/>
</dbReference>
<dbReference type="PANTHER" id="PTHR37835:SF1">
    <property type="entry name" value="ALPHA-CLOSTRIPAIN"/>
    <property type="match status" value="1"/>
</dbReference>
<sequence>MAIQQPKTPYLQIIRRTLSLLLAVALLAGCEKTEERAGLTTTQNEVLLRSTAGSEAAFTVSSTEAWSLTTEGSGFDVSPTQGGRGETTVTVRAQDDNTTTRRKALGSMALRLSSGKAEATVTVVQSPTVAPQTVVMYLPWSGNLYTHFLQNIEDVKKAVAGNILHDSRLLLFLQTSTTKGTLSELYYDNGECRETELRTYEDLNVTQAETITGIFDYIKQTAPAERYGITIGSHGMAWIPASGSGRSAADAKAGTEPTATTVPEKWHWEYVSPDGQFTRWFGDGGSRCTNTTTFAEAITAAGIRFEYILFDDCFMSSIEVAYDLRKITRHLIASPCEVMAYGYPYDLVMPYLFTDGGTGYDLDGVCRSFYEFYEQYEAPNYNCGAIAVTVCDQVDKMAEVMRLINNASPAYIPDPEKPLQQYEYLYAPTRFYDLADYVYQLCDDTALLKEFDEQLARTVPERYRLHTEYFYSGGKRPLTTYSGISTSAPSTSGIVVNNIQNTGWYKATH</sequence>
<comment type="caution">
    <text evidence="1">The sequence shown here is derived from an EMBL/GenBank/DDBJ whole genome shotgun (WGS) entry which is preliminary data.</text>
</comment>
<proteinExistence type="predicted"/>
<dbReference type="InterPro" id="IPR013783">
    <property type="entry name" value="Ig-like_fold"/>
</dbReference>
<dbReference type="PROSITE" id="PS51257">
    <property type="entry name" value="PROKAR_LIPOPROTEIN"/>
    <property type="match status" value="1"/>
</dbReference>
<name>A0A1Y3R182_9BACT</name>
<evidence type="ECO:0000313" key="2">
    <source>
        <dbReference type="Proteomes" id="UP000195772"/>
    </source>
</evidence>
<dbReference type="RefSeq" id="WP_233428590.1">
    <property type="nucleotide sequence ID" value="NZ_NFHB01000007.1"/>
</dbReference>
<organism evidence="1 2">
    <name type="scientific">Alistipes onderdonkii</name>
    <dbReference type="NCBI Taxonomy" id="328813"/>
    <lineage>
        <taxon>Bacteria</taxon>
        <taxon>Pseudomonadati</taxon>
        <taxon>Bacteroidota</taxon>
        <taxon>Bacteroidia</taxon>
        <taxon>Bacteroidales</taxon>
        <taxon>Rikenellaceae</taxon>
        <taxon>Alistipes</taxon>
    </lineage>
</organism>
<dbReference type="Proteomes" id="UP000195772">
    <property type="component" value="Unassembled WGS sequence"/>
</dbReference>
<protein>
    <recommendedName>
        <fullName evidence="3">Clostripain family protease</fullName>
    </recommendedName>
</protein>
<dbReference type="Gene3D" id="3.40.50.11970">
    <property type="match status" value="1"/>
</dbReference>
<evidence type="ECO:0008006" key="3">
    <source>
        <dbReference type="Google" id="ProtNLM"/>
    </source>
</evidence>
<dbReference type="CDD" id="cd14948">
    <property type="entry name" value="BACON"/>
    <property type="match status" value="1"/>
</dbReference>
<gene>
    <name evidence="1" type="ORF">B5G41_10945</name>
</gene>
<dbReference type="PANTHER" id="PTHR37835">
    <property type="entry name" value="ALPHA-CLOSTRIPAIN"/>
    <property type="match status" value="1"/>
</dbReference>
<reference evidence="2" key="1">
    <citation type="submission" date="2017-04" db="EMBL/GenBank/DDBJ databases">
        <title>Function of individual gut microbiota members based on whole genome sequencing of pure cultures obtained from chicken caecum.</title>
        <authorList>
            <person name="Medvecky M."/>
            <person name="Cejkova D."/>
            <person name="Polansky O."/>
            <person name="Karasova D."/>
            <person name="Kubasova T."/>
            <person name="Cizek A."/>
            <person name="Rychlik I."/>
        </authorList>
    </citation>
    <scope>NUCLEOTIDE SEQUENCE [LARGE SCALE GENOMIC DNA]</scope>
    <source>
        <strain evidence="2">An90</strain>
    </source>
</reference>